<dbReference type="GO" id="GO:0005886">
    <property type="term" value="C:plasma membrane"/>
    <property type="evidence" value="ECO:0007669"/>
    <property type="project" value="TreeGrafter"/>
</dbReference>
<sequence length="172" mass="17821">APLPVWGLAGAAASTRLALRLARASGGQSSVPVPAASWHGSAGACSSGRAPCHPAACTGTYLKTPCSIHLNDSHCDACSDGTYLSQPNIRSEVRPFQTVLSNCSATSNVVCGCEPGYFRSCLNEHCSEFTCSKLLSPGPRGATLCSDTQDTLCGGCEPDFYAKGSECRPCQK</sequence>
<dbReference type="InterPro" id="IPR022329">
    <property type="entry name" value="TNFR_25"/>
</dbReference>
<name>A0A8B9ZFL9_ANAPL</name>
<evidence type="ECO:0000313" key="1">
    <source>
        <dbReference type="Ensembl" id="ENSAPLP00020014102.1"/>
    </source>
</evidence>
<reference evidence="1" key="2">
    <citation type="submission" date="2025-08" db="UniProtKB">
        <authorList>
            <consortium name="Ensembl"/>
        </authorList>
    </citation>
    <scope>IDENTIFICATION</scope>
</reference>
<evidence type="ECO:0000313" key="2">
    <source>
        <dbReference type="Proteomes" id="UP000694400"/>
    </source>
</evidence>
<organism evidence="1 2">
    <name type="scientific">Anas platyrhynchos</name>
    <name type="common">Mallard</name>
    <name type="synonym">Anas boschas</name>
    <dbReference type="NCBI Taxonomy" id="8839"/>
    <lineage>
        <taxon>Eukaryota</taxon>
        <taxon>Metazoa</taxon>
        <taxon>Chordata</taxon>
        <taxon>Craniata</taxon>
        <taxon>Vertebrata</taxon>
        <taxon>Euteleostomi</taxon>
        <taxon>Archelosauria</taxon>
        <taxon>Archosauria</taxon>
        <taxon>Dinosauria</taxon>
        <taxon>Saurischia</taxon>
        <taxon>Theropoda</taxon>
        <taxon>Coelurosauria</taxon>
        <taxon>Aves</taxon>
        <taxon>Neognathae</taxon>
        <taxon>Galloanserae</taxon>
        <taxon>Anseriformes</taxon>
        <taxon>Anatidae</taxon>
        <taxon>Anatinae</taxon>
        <taxon>Anas</taxon>
    </lineage>
</organism>
<dbReference type="AlphaFoldDB" id="A0A8B9ZFL9"/>
<reference evidence="1" key="3">
    <citation type="submission" date="2025-09" db="UniProtKB">
        <authorList>
            <consortium name="Ensembl"/>
        </authorList>
    </citation>
    <scope>IDENTIFICATION</scope>
</reference>
<dbReference type="PANTHER" id="PTHR47220:SF1">
    <property type="entry name" value="TUMOR NECROSIS FACTOR RECEPTOR SUPERFAMILY MEMBER 25"/>
    <property type="match status" value="1"/>
</dbReference>
<proteinExistence type="predicted"/>
<protein>
    <submittedName>
        <fullName evidence="1">TNF receptor superfamily member 25</fullName>
    </submittedName>
</protein>
<dbReference type="Proteomes" id="UP000694400">
    <property type="component" value="Chromosome 21"/>
</dbReference>
<dbReference type="PANTHER" id="PTHR47220">
    <property type="entry name" value="TUMOR NECROSIS FACTOR RECEPTOR SUPERFAMILY MEMBER 25"/>
    <property type="match status" value="1"/>
</dbReference>
<dbReference type="Gene3D" id="2.10.50.10">
    <property type="entry name" value="Tumor Necrosis Factor Receptor, subunit A, domain 2"/>
    <property type="match status" value="1"/>
</dbReference>
<dbReference type="Ensembl" id="ENSAPLT00020015186.1">
    <property type="protein sequence ID" value="ENSAPLP00020014102.1"/>
    <property type="gene ID" value="ENSAPLG00020010270.1"/>
</dbReference>
<reference evidence="1" key="1">
    <citation type="submission" date="2019-08" db="EMBL/GenBank/DDBJ databases">
        <title>Three high-quality genomes provides insights into domestication of ducks.</title>
        <authorList>
            <person name="Hou Z.C."/>
            <person name="Zhu F."/>
            <person name="Yin Z.T."/>
            <person name="Zhang F."/>
        </authorList>
    </citation>
    <scope>NUCLEOTIDE SEQUENCE [LARGE SCALE GENOMIC DNA]</scope>
</reference>
<accession>A0A8B9ZFL9</accession>